<gene>
    <name evidence="4" type="primary">HHT1</name>
    <name evidence="4" type="ORF">MA16_Dca011779</name>
</gene>
<comment type="similarity">
    <text evidence="1">Belongs to the plant acyltransferase family.</text>
</comment>
<proteinExistence type="inferred from homology"/>
<reference evidence="4 5" key="1">
    <citation type="journal article" date="2016" name="Sci. Rep.">
        <title>The Dendrobium catenatum Lindl. genome sequence provides insights into polysaccharide synthase, floral development and adaptive evolution.</title>
        <authorList>
            <person name="Zhang G.Q."/>
            <person name="Xu Q."/>
            <person name="Bian C."/>
            <person name="Tsai W.C."/>
            <person name="Yeh C.M."/>
            <person name="Liu K.W."/>
            <person name="Yoshida K."/>
            <person name="Zhang L.S."/>
            <person name="Chang S.B."/>
            <person name="Chen F."/>
            <person name="Shi Y."/>
            <person name="Su Y.Y."/>
            <person name="Zhang Y.Q."/>
            <person name="Chen L.J."/>
            <person name="Yin Y."/>
            <person name="Lin M."/>
            <person name="Huang H."/>
            <person name="Deng H."/>
            <person name="Wang Z.W."/>
            <person name="Zhu S.L."/>
            <person name="Zhao X."/>
            <person name="Deng C."/>
            <person name="Niu S.C."/>
            <person name="Huang J."/>
            <person name="Wang M."/>
            <person name="Liu G.H."/>
            <person name="Yang H.J."/>
            <person name="Xiao X.J."/>
            <person name="Hsiao Y.Y."/>
            <person name="Wu W.L."/>
            <person name="Chen Y.Y."/>
            <person name="Mitsuda N."/>
            <person name="Ohme-Takagi M."/>
            <person name="Luo Y.B."/>
            <person name="Van de Peer Y."/>
            <person name="Liu Z.J."/>
        </authorList>
    </citation>
    <scope>NUCLEOTIDE SEQUENCE [LARGE SCALE GENOMIC DNA]</scope>
    <source>
        <tissue evidence="4">The whole plant</tissue>
    </source>
</reference>
<evidence type="ECO:0000256" key="1">
    <source>
        <dbReference type="ARBA" id="ARBA00009861"/>
    </source>
</evidence>
<evidence type="ECO:0000256" key="2">
    <source>
        <dbReference type="ARBA" id="ARBA00022679"/>
    </source>
</evidence>
<reference evidence="4 5" key="2">
    <citation type="journal article" date="2017" name="Nature">
        <title>The Apostasia genome and the evolution of orchids.</title>
        <authorList>
            <person name="Zhang G.Q."/>
            <person name="Liu K.W."/>
            <person name="Li Z."/>
            <person name="Lohaus R."/>
            <person name="Hsiao Y.Y."/>
            <person name="Niu S.C."/>
            <person name="Wang J.Y."/>
            <person name="Lin Y.C."/>
            <person name="Xu Q."/>
            <person name="Chen L.J."/>
            <person name="Yoshida K."/>
            <person name="Fujiwara S."/>
            <person name="Wang Z.W."/>
            <person name="Zhang Y.Q."/>
            <person name="Mitsuda N."/>
            <person name="Wang M."/>
            <person name="Liu G.H."/>
            <person name="Pecoraro L."/>
            <person name="Huang H.X."/>
            <person name="Xiao X.J."/>
            <person name="Lin M."/>
            <person name="Wu X.Y."/>
            <person name="Wu W.L."/>
            <person name="Chen Y.Y."/>
            <person name="Chang S.B."/>
            <person name="Sakamoto S."/>
            <person name="Ohme-Takagi M."/>
            <person name="Yagi M."/>
            <person name="Zeng S.J."/>
            <person name="Shen C.Y."/>
            <person name="Yeh C.M."/>
            <person name="Luo Y.B."/>
            <person name="Tsai W.C."/>
            <person name="Van de Peer Y."/>
            <person name="Liu Z.J."/>
        </authorList>
    </citation>
    <scope>NUCLEOTIDE SEQUENCE [LARGE SCALE GENOMIC DNA]</scope>
    <source>
        <tissue evidence="4">The whole plant</tissue>
    </source>
</reference>
<name>A0A2I0WEI2_9ASPA</name>
<protein>
    <submittedName>
        <fullName evidence="4">Omega-hydroxypalmitate O-feruloyl transferase</fullName>
    </submittedName>
</protein>
<evidence type="ECO:0000313" key="4">
    <source>
        <dbReference type="EMBL" id="PKU74069.1"/>
    </source>
</evidence>
<dbReference type="GO" id="GO:0016747">
    <property type="term" value="F:acyltransferase activity, transferring groups other than amino-acyl groups"/>
    <property type="evidence" value="ECO:0007669"/>
    <property type="project" value="TreeGrafter"/>
</dbReference>
<evidence type="ECO:0000256" key="3">
    <source>
        <dbReference type="ARBA" id="ARBA00023315"/>
    </source>
</evidence>
<organism evidence="4 5">
    <name type="scientific">Dendrobium catenatum</name>
    <dbReference type="NCBI Taxonomy" id="906689"/>
    <lineage>
        <taxon>Eukaryota</taxon>
        <taxon>Viridiplantae</taxon>
        <taxon>Streptophyta</taxon>
        <taxon>Embryophyta</taxon>
        <taxon>Tracheophyta</taxon>
        <taxon>Spermatophyta</taxon>
        <taxon>Magnoliopsida</taxon>
        <taxon>Liliopsida</taxon>
        <taxon>Asparagales</taxon>
        <taxon>Orchidaceae</taxon>
        <taxon>Epidendroideae</taxon>
        <taxon>Malaxideae</taxon>
        <taxon>Dendrobiinae</taxon>
        <taxon>Dendrobium</taxon>
    </lineage>
</organism>
<dbReference type="Gene3D" id="3.30.559.10">
    <property type="entry name" value="Chloramphenicol acetyltransferase-like domain"/>
    <property type="match status" value="2"/>
</dbReference>
<sequence length="449" mass="50374">METALLSEENVRKEEPVTLVSPRNPTPTEILYLSNIDQTVAFNVETVFFYEVPEGAQADSSSIMELVKQAVSDVLLIPYYFMAGRLRFNFDEGRLELVCNNKGVLFVGAISNLELKELGNLSFPNPSFQHLILPTEGFHDLADTPIFSIQVTRFRCGGFSVGFVVNHSILDGRSAAEMFLSLASICRGEGLQTHELNTDRSSIRARSPPQIKFKHTEYTKLAEASSTSFTSPILSSQAIRDPPRISNFRLFSFSPEMINHLKNKSELKCSSFEAVVAHLWRTRTKAVFDDQRKMSSVLFAVDIRSKLSPPLPHGFIGNAVITASASAEVEEMEKKSFSFCVGLVREAIDRVNDEYVRSVIDWLEVFKGLPCALNGNFFVSAWWKLPFHELDFGYGKPIYGGPVVSGMEEFVLLVSDESGMGKEKECGINVWIALHPEKMEKFQSYIFEI</sequence>
<keyword evidence="2 4" id="KW-0808">Transferase</keyword>
<accession>A0A2I0WEI2</accession>
<dbReference type="Proteomes" id="UP000233837">
    <property type="component" value="Unassembled WGS sequence"/>
</dbReference>
<dbReference type="AlphaFoldDB" id="A0A2I0WEI2"/>
<evidence type="ECO:0000313" key="5">
    <source>
        <dbReference type="Proteomes" id="UP000233837"/>
    </source>
</evidence>
<dbReference type="InterPro" id="IPR023213">
    <property type="entry name" value="CAT-like_dom_sf"/>
</dbReference>
<dbReference type="EMBL" id="KZ502700">
    <property type="protein sequence ID" value="PKU74069.1"/>
    <property type="molecule type" value="Genomic_DNA"/>
</dbReference>
<keyword evidence="5" id="KW-1185">Reference proteome</keyword>
<dbReference type="Pfam" id="PF02458">
    <property type="entry name" value="Transferase"/>
    <property type="match status" value="1"/>
</dbReference>
<dbReference type="PANTHER" id="PTHR31642:SF231">
    <property type="entry name" value="BAHD FAMILY ACYLTRANSFERASE, CLADE V"/>
    <property type="match status" value="1"/>
</dbReference>
<dbReference type="InterPro" id="IPR050317">
    <property type="entry name" value="Plant_Fungal_Acyltransferase"/>
</dbReference>
<keyword evidence="3" id="KW-0012">Acyltransferase</keyword>
<dbReference type="PANTHER" id="PTHR31642">
    <property type="entry name" value="TRICHOTHECENE 3-O-ACETYLTRANSFERASE"/>
    <property type="match status" value="1"/>
</dbReference>